<dbReference type="GO" id="GO:0005524">
    <property type="term" value="F:ATP binding"/>
    <property type="evidence" value="ECO:0007669"/>
    <property type="project" value="UniProtKB-KW"/>
</dbReference>
<evidence type="ECO:0000313" key="11">
    <source>
        <dbReference type="EMBL" id="SUJ02349.1"/>
    </source>
</evidence>
<dbReference type="GO" id="GO:0005737">
    <property type="term" value="C:cytoplasm"/>
    <property type="evidence" value="ECO:0007669"/>
    <property type="project" value="TreeGrafter"/>
</dbReference>
<dbReference type="PROSITE" id="PS51192">
    <property type="entry name" value="HELICASE_ATP_BIND_1"/>
    <property type="match status" value="1"/>
</dbReference>
<dbReference type="InterPro" id="IPR014001">
    <property type="entry name" value="Helicase_ATP-bd"/>
</dbReference>
<organism evidence="11 12">
    <name type="scientific">Sporosarcina pasteurii</name>
    <name type="common">Bacillus pasteurii</name>
    <dbReference type="NCBI Taxonomy" id="1474"/>
    <lineage>
        <taxon>Bacteria</taxon>
        <taxon>Bacillati</taxon>
        <taxon>Bacillota</taxon>
        <taxon>Bacilli</taxon>
        <taxon>Bacillales</taxon>
        <taxon>Caryophanaceae</taxon>
        <taxon>Sporosarcina</taxon>
    </lineage>
</organism>
<dbReference type="Proteomes" id="UP000254519">
    <property type="component" value="Unassembled WGS sequence"/>
</dbReference>
<keyword evidence="3 11" id="KW-0347">Helicase</keyword>
<proteinExistence type="predicted"/>
<dbReference type="AlphaFoldDB" id="A0A380BLC1"/>
<dbReference type="GO" id="GO:0006281">
    <property type="term" value="P:DNA repair"/>
    <property type="evidence" value="ECO:0007669"/>
    <property type="project" value="TreeGrafter"/>
</dbReference>
<accession>A0A380BLC1</accession>
<dbReference type="GO" id="GO:0003677">
    <property type="term" value="F:DNA binding"/>
    <property type="evidence" value="ECO:0007669"/>
    <property type="project" value="UniProtKB-KW"/>
</dbReference>
<evidence type="ECO:0000256" key="8">
    <source>
        <dbReference type="SAM" id="Coils"/>
    </source>
</evidence>
<dbReference type="InterPro" id="IPR011545">
    <property type="entry name" value="DEAD/DEAH_box_helicase_dom"/>
</dbReference>
<gene>
    <name evidence="11" type="primary">recQ_1</name>
    <name evidence="11" type="ORF">NCTC4822_01265</name>
</gene>
<sequence length="478" mass="54755">MDIYTTLKEKFGFEQFRPGQEEVIRDVLAKNDQIAILPTGSGKSLCFQLPAYLMDGTVVIISPLVALMEDQVAILKQQGEKRVVALNSFHTYQERSRMINQLEWYKFIFISPEMLTVPAVANKMKKLKIAFIVVDEAHCISQWGFDFRPDYLRVSEFLHAVKNPTVLALTATADRKVIQDIQHYLNLINPVLHKKSLDRPNISYTIHELTSEQAKTDWLIDRVEQTTGPGIIYVGSRKRADELAQVLNELIGGVSSYHAGMEQEDRAFVQAQFISGDLNWICATNAFGMGIHKNDVRQVIHEHIPSTIANYMQEVGRAGRDGECSAASLLYTIEDIQKTRFIMYDDYPDEGEIRYFANCLAETKSVHEAAELARLSETGRRMLLYYFERMSVEETIIQINKQSQEKERQLQQMVDLIQARTCIRVKLLQNFGEDLQKKPKTCCSICDTTSVDWLYSKDARQDERGWGDWSTRLTNLLG</sequence>
<dbReference type="Pfam" id="PF16124">
    <property type="entry name" value="RecQ_Zn_bind"/>
    <property type="match status" value="1"/>
</dbReference>
<dbReference type="GO" id="GO:0043138">
    <property type="term" value="F:3'-5' DNA helicase activity"/>
    <property type="evidence" value="ECO:0007669"/>
    <property type="project" value="TreeGrafter"/>
</dbReference>
<dbReference type="GO" id="GO:0030894">
    <property type="term" value="C:replisome"/>
    <property type="evidence" value="ECO:0007669"/>
    <property type="project" value="TreeGrafter"/>
</dbReference>
<keyword evidence="12" id="KW-1185">Reference proteome</keyword>
<dbReference type="InterPro" id="IPR027417">
    <property type="entry name" value="P-loop_NTPase"/>
</dbReference>
<feature type="domain" description="Helicase C-terminal" evidence="10">
    <location>
        <begin position="215"/>
        <end position="367"/>
    </location>
</feature>
<dbReference type="GO" id="GO:0016787">
    <property type="term" value="F:hydrolase activity"/>
    <property type="evidence" value="ECO:0007669"/>
    <property type="project" value="UniProtKB-KW"/>
</dbReference>
<dbReference type="SMART" id="SM00490">
    <property type="entry name" value="HELICc"/>
    <property type="match status" value="1"/>
</dbReference>
<dbReference type="InterPro" id="IPR032284">
    <property type="entry name" value="RecQ_Zn-bd"/>
</dbReference>
<evidence type="ECO:0000256" key="1">
    <source>
        <dbReference type="ARBA" id="ARBA00022741"/>
    </source>
</evidence>
<dbReference type="PANTHER" id="PTHR13710">
    <property type="entry name" value="DNA HELICASE RECQ FAMILY MEMBER"/>
    <property type="match status" value="1"/>
</dbReference>
<evidence type="ECO:0000256" key="3">
    <source>
        <dbReference type="ARBA" id="ARBA00022806"/>
    </source>
</evidence>
<evidence type="ECO:0000313" key="12">
    <source>
        <dbReference type="Proteomes" id="UP000254519"/>
    </source>
</evidence>
<dbReference type="Gene3D" id="3.40.50.300">
    <property type="entry name" value="P-loop containing nucleotide triphosphate hydrolases"/>
    <property type="match status" value="2"/>
</dbReference>
<dbReference type="PROSITE" id="PS51194">
    <property type="entry name" value="HELICASE_CTER"/>
    <property type="match status" value="1"/>
</dbReference>
<dbReference type="RefSeq" id="WP_115360648.1">
    <property type="nucleotide sequence ID" value="NZ_CP038012.1"/>
</dbReference>
<dbReference type="Pfam" id="PF00270">
    <property type="entry name" value="DEAD"/>
    <property type="match status" value="1"/>
</dbReference>
<evidence type="ECO:0000256" key="4">
    <source>
        <dbReference type="ARBA" id="ARBA00022840"/>
    </source>
</evidence>
<dbReference type="FunFam" id="3.40.50.300:FF:001389">
    <property type="entry name" value="ATP-dependent DNA helicase RecQ"/>
    <property type="match status" value="1"/>
</dbReference>
<dbReference type="PROSITE" id="PS00690">
    <property type="entry name" value="DEAH_ATP_HELICASE"/>
    <property type="match status" value="1"/>
</dbReference>
<feature type="coiled-coil region" evidence="8">
    <location>
        <begin position="392"/>
        <end position="420"/>
    </location>
</feature>
<dbReference type="Pfam" id="PF00271">
    <property type="entry name" value="Helicase_C"/>
    <property type="match status" value="1"/>
</dbReference>
<keyword evidence="8" id="KW-0175">Coiled coil</keyword>
<reference evidence="11 12" key="1">
    <citation type="submission" date="2018-06" db="EMBL/GenBank/DDBJ databases">
        <authorList>
            <consortium name="Pathogen Informatics"/>
            <person name="Doyle S."/>
        </authorList>
    </citation>
    <scope>NUCLEOTIDE SEQUENCE [LARGE SCALE GENOMIC DNA]</scope>
    <source>
        <strain evidence="12">ATCC 11859 / DSM 33 / NCIB 8841 / NCTC 4822</strain>
    </source>
</reference>
<protein>
    <recommendedName>
        <fullName evidence="6">ATP-dependent DNA helicase RecQ</fullName>
    </recommendedName>
    <alternativeName>
        <fullName evidence="7">DNA 3'-5' helicase RecQ</fullName>
    </alternativeName>
</protein>
<dbReference type="EMBL" id="UGYZ01000002">
    <property type="protein sequence ID" value="SUJ02349.1"/>
    <property type="molecule type" value="Genomic_DNA"/>
</dbReference>
<evidence type="ECO:0000256" key="5">
    <source>
        <dbReference type="ARBA" id="ARBA00023125"/>
    </source>
</evidence>
<dbReference type="SMART" id="SM00487">
    <property type="entry name" value="DEXDc"/>
    <property type="match status" value="1"/>
</dbReference>
<dbReference type="InterPro" id="IPR001650">
    <property type="entry name" value="Helicase_C-like"/>
</dbReference>
<feature type="domain" description="Helicase ATP-binding" evidence="9">
    <location>
        <begin position="24"/>
        <end position="191"/>
    </location>
</feature>
<evidence type="ECO:0000259" key="9">
    <source>
        <dbReference type="PROSITE" id="PS51192"/>
    </source>
</evidence>
<dbReference type="PANTHER" id="PTHR13710:SF84">
    <property type="entry name" value="ATP-DEPENDENT DNA HELICASE RECS-RELATED"/>
    <property type="match status" value="1"/>
</dbReference>
<dbReference type="NCBIfam" id="TIGR00614">
    <property type="entry name" value="recQ_fam"/>
    <property type="match status" value="1"/>
</dbReference>
<keyword evidence="4" id="KW-0067">ATP-binding</keyword>
<keyword evidence="2 11" id="KW-0378">Hydrolase</keyword>
<evidence type="ECO:0000259" key="10">
    <source>
        <dbReference type="PROSITE" id="PS51194"/>
    </source>
</evidence>
<dbReference type="CDD" id="cd17920">
    <property type="entry name" value="DEXHc_RecQ"/>
    <property type="match status" value="1"/>
</dbReference>
<dbReference type="OrthoDB" id="9763310at2"/>
<evidence type="ECO:0000256" key="6">
    <source>
        <dbReference type="ARBA" id="ARBA00044535"/>
    </source>
</evidence>
<dbReference type="GO" id="GO:0043590">
    <property type="term" value="C:bacterial nucleoid"/>
    <property type="evidence" value="ECO:0007669"/>
    <property type="project" value="TreeGrafter"/>
</dbReference>
<evidence type="ECO:0000256" key="2">
    <source>
        <dbReference type="ARBA" id="ARBA00022801"/>
    </source>
</evidence>
<dbReference type="InterPro" id="IPR002464">
    <property type="entry name" value="DNA/RNA_helicase_DEAH_CS"/>
</dbReference>
<keyword evidence="1" id="KW-0547">Nucleotide-binding</keyword>
<dbReference type="GO" id="GO:0006310">
    <property type="term" value="P:DNA recombination"/>
    <property type="evidence" value="ECO:0007669"/>
    <property type="project" value="InterPro"/>
</dbReference>
<evidence type="ECO:0000256" key="7">
    <source>
        <dbReference type="ARBA" id="ARBA00044550"/>
    </source>
</evidence>
<name>A0A380BLC1_SPOPA</name>
<dbReference type="InterPro" id="IPR004589">
    <property type="entry name" value="DNA_helicase_ATP-dep_RecQ"/>
</dbReference>
<dbReference type="GO" id="GO:0009378">
    <property type="term" value="F:four-way junction helicase activity"/>
    <property type="evidence" value="ECO:0007669"/>
    <property type="project" value="TreeGrafter"/>
</dbReference>
<dbReference type="SUPFAM" id="SSF52540">
    <property type="entry name" value="P-loop containing nucleoside triphosphate hydrolases"/>
    <property type="match status" value="1"/>
</dbReference>
<keyword evidence="5" id="KW-0238">DNA-binding</keyword>